<evidence type="ECO:0000256" key="4">
    <source>
        <dbReference type="SAM" id="MobiDB-lite"/>
    </source>
</evidence>
<evidence type="ECO:0000256" key="3">
    <source>
        <dbReference type="ARBA" id="ARBA00023274"/>
    </source>
</evidence>
<comment type="similarity">
    <text evidence="1">Belongs to the bacterial ribosomal protein bTHX family.</text>
</comment>
<gene>
    <name evidence="5" type="ORF">TsocGM_13380</name>
</gene>
<keyword evidence="6" id="KW-1185">Reference proteome</keyword>
<dbReference type="AlphaFoldDB" id="A0A432MIM1"/>
<proteinExistence type="inferred from homology"/>
<dbReference type="InterPro" id="IPR031414">
    <property type="entry name" value="Ribosomal_bTHX"/>
</dbReference>
<dbReference type="InterPro" id="IPR030826">
    <property type="entry name" value="Ribosomal_bTHX/bTHXc/bTHXm"/>
</dbReference>
<dbReference type="GO" id="GO:1990904">
    <property type="term" value="C:ribonucleoprotein complex"/>
    <property type="evidence" value="ECO:0007669"/>
    <property type="project" value="UniProtKB-KW"/>
</dbReference>
<dbReference type="GO" id="GO:0005840">
    <property type="term" value="C:ribosome"/>
    <property type="evidence" value="ECO:0007669"/>
    <property type="project" value="UniProtKB-KW"/>
</dbReference>
<evidence type="ECO:0000313" key="5">
    <source>
        <dbReference type="EMBL" id="RUL87212.1"/>
    </source>
</evidence>
<keyword evidence="3" id="KW-0687">Ribonucleoprotein</keyword>
<feature type="compositionally biased region" description="Basic residues" evidence="4">
    <location>
        <begin position="1"/>
        <end position="27"/>
    </location>
</feature>
<evidence type="ECO:0000313" key="6">
    <source>
        <dbReference type="Proteomes" id="UP000280296"/>
    </source>
</evidence>
<keyword evidence="2 5" id="KW-0689">Ribosomal protein</keyword>
<dbReference type="NCBIfam" id="TIGR04560">
    <property type="entry name" value="ribo_THX"/>
    <property type="match status" value="1"/>
</dbReference>
<accession>A0A432MIM1</accession>
<dbReference type="Proteomes" id="UP000280296">
    <property type="component" value="Unassembled WGS sequence"/>
</dbReference>
<evidence type="ECO:0000256" key="2">
    <source>
        <dbReference type="ARBA" id="ARBA00022980"/>
    </source>
</evidence>
<dbReference type="RefSeq" id="WP_126725925.1">
    <property type="nucleotide sequence ID" value="NZ_RYZH01000024.1"/>
</dbReference>
<dbReference type="EMBL" id="RYZH01000024">
    <property type="protein sequence ID" value="RUL87212.1"/>
    <property type="molecule type" value="Genomic_DNA"/>
</dbReference>
<evidence type="ECO:0000256" key="1">
    <source>
        <dbReference type="ARBA" id="ARBA00010834"/>
    </source>
</evidence>
<sequence>MGKGDKRTKRGKLFRHSYGKSRPKPRKIRQDKAKAAAPPPTEG</sequence>
<reference evidence="5 6" key="1">
    <citation type="submission" date="2018-12" db="EMBL/GenBank/DDBJ databases">
        <authorList>
            <person name="Toschakov S.V."/>
        </authorList>
    </citation>
    <scope>NUCLEOTIDE SEQUENCE [LARGE SCALE GENOMIC DNA]</scope>
    <source>
        <strain evidence="5 6">GM2012</strain>
    </source>
</reference>
<dbReference type="Pfam" id="PF17070">
    <property type="entry name" value="Thx"/>
    <property type="match status" value="1"/>
</dbReference>
<organism evidence="5 6">
    <name type="scientific">Tautonia sociabilis</name>
    <dbReference type="NCBI Taxonomy" id="2080755"/>
    <lineage>
        <taxon>Bacteria</taxon>
        <taxon>Pseudomonadati</taxon>
        <taxon>Planctomycetota</taxon>
        <taxon>Planctomycetia</taxon>
        <taxon>Isosphaerales</taxon>
        <taxon>Isosphaeraceae</taxon>
        <taxon>Tautonia</taxon>
    </lineage>
</organism>
<comment type="caution">
    <text evidence="5">The sequence shown here is derived from an EMBL/GenBank/DDBJ whole genome shotgun (WGS) entry which is preliminary data.</text>
</comment>
<feature type="region of interest" description="Disordered" evidence="4">
    <location>
        <begin position="1"/>
        <end position="43"/>
    </location>
</feature>
<reference evidence="5 6" key="2">
    <citation type="submission" date="2019-01" db="EMBL/GenBank/DDBJ databases">
        <title>Tautonia sociabilis, a novel thermotolerant planctomycete of Isosphaeraceae family, isolated from a 4000 m deep subterranean habitat.</title>
        <authorList>
            <person name="Kovaleva O.L."/>
            <person name="Elcheninov A.G."/>
            <person name="Van Heerden E."/>
            <person name="Toshchakov S.V."/>
            <person name="Novikov A."/>
            <person name="Bonch-Osmolovskaya E.A."/>
            <person name="Kublanov I.V."/>
        </authorList>
    </citation>
    <scope>NUCLEOTIDE SEQUENCE [LARGE SCALE GENOMIC DNA]</scope>
    <source>
        <strain evidence="5 6">GM2012</strain>
    </source>
</reference>
<name>A0A432MIM1_9BACT</name>
<dbReference type="OrthoDB" id="965797at2"/>
<protein>
    <submittedName>
        <fullName evidence="5">30S ribosomal protein THX</fullName>
    </submittedName>
</protein>